<dbReference type="InterPro" id="IPR036047">
    <property type="entry name" value="F-box-like_dom_sf"/>
</dbReference>
<dbReference type="PROSITE" id="PS50181">
    <property type="entry name" value="FBOX"/>
    <property type="match status" value="1"/>
</dbReference>
<proteinExistence type="predicted"/>
<dbReference type="Gene3D" id="1.20.1280.50">
    <property type="match status" value="1"/>
</dbReference>
<name>A0AAD5I605_ACENE</name>
<reference evidence="2" key="1">
    <citation type="journal article" date="2022" name="Plant J.">
        <title>Strategies of tolerance reflected in two North American maple genomes.</title>
        <authorList>
            <person name="McEvoy S.L."/>
            <person name="Sezen U.U."/>
            <person name="Trouern-Trend A."/>
            <person name="McMahon S.M."/>
            <person name="Schaberg P.G."/>
            <person name="Yang J."/>
            <person name="Wegrzyn J.L."/>
            <person name="Swenson N.G."/>
        </authorList>
    </citation>
    <scope>NUCLEOTIDE SEQUENCE</scope>
    <source>
        <strain evidence="2">91603</strain>
    </source>
</reference>
<dbReference type="PANTHER" id="PTHR31672:SF11">
    <property type="entry name" value="F-BOX PROTEIN CPR1-LIKE ISOFORM X2"/>
    <property type="match status" value="1"/>
</dbReference>
<dbReference type="InterPro" id="IPR001810">
    <property type="entry name" value="F-box_dom"/>
</dbReference>
<dbReference type="NCBIfam" id="TIGR01640">
    <property type="entry name" value="F_box_assoc_1"/>
    <property type="match status" value="1"/>
</dbReference>
<accession>A0AAD5I605</accession>
<feature type="domain" description="F-box" evidence="1">
    <location>
        <begin position="19"/>
        <end position="80"/>
    </location>
</feature>
<keyword evidence="3" id="KW-1185">Reference proteome</keyword>
<sequence length="416" mass="48528">MGKSKMKSLLKKKEEEEELFSFADLPEHVVIKIIEMVPARYLYNTFRFICNSWNDMITSAQFTAQNTTVNQTKSELFIQIAVTWRKQDYKVKLLEMDHKGLDFKSEDFYTRMGKIRSSCDGLILVVNKNINGNGIGILYVQNLLTRSSLSLPKCPSDCRHEQCGAAIGFDHSKKQYKVVHMCADQFGYEIFTLGGSDDSWKRIPGPFEESYDRPFNGETFRWGDPVLINGQVMHWYVDSDEYAVSMNISDEKTYRTYFPDIGQEIDKERYKLLEMGRYLAFVYKVSSSQIDVWILKDYCHGQNCWVKRHSMIKESMNYIKSSSSSSSSKTSSKLQDHNPLPDFMRLFPVASLRDGEVIVFMHQTSKNVSGCLYFYEIRHMELKKFNLRMRDRSSFVPHRSSLIHWKHEKELLPKSS</sequence>
<comment type="caution">
    <text evidence="2">The sequence shown here is derived from an EMBL/GenBank/DDBJ whole genome shotgun (WGS) entry which is preliminary data.</text>
</comment>
<dbReference type="InterPro" id="IPR050796">
    <property type="entry name" value="SCF_F-box_component"/>
</dbReference>
<dbReference type="EMBL" id="JAJSOW010000108">
    <property type="protein sequence ID" value="KAI9153223.1"/>
    <property type="molecule type" value="Genomic_DNA"/>
</dbReference>
<dbReference type="PANTHER" id="PTHR31672">
    <property type="entry name" value="BNACNNG10540D PROTEIN"/>
    <property type="match status" value="1"/>
</dbReference>
<dbReference type="AlphaFoldDB" id="A0AAD5I605"/>
<dbReference type="InterPro" id="IPR017451">
    <property type="entry name" value="F-box-assoc_interact_dom"/>
</dbReference>
<protein>
    <recommendedName>
        <fullName evidence="1">F-box domain-containing protein</fullName>
    </recommendedName>
</protein>
<dbReference type="Pfam" id="PF00646">
    <property type="entry name" value="F-box"/>
    <property type="match status" value="1"/>
</dbReference>
<evidence type="ECO:0000313" key="3">
    <source>
        <dbReference type="Proteomes" id="UP001064489"/>
    </source>
</evidence>
<gene>
    <name evidence="2" type="ORF">LWI28_007978</name>
</gene>
<evidence type="ECO:0000259" key="1">
    <source>
        <dbReference type="PROSITE" id="PS50181"/>
    </source>
</evidence>
<dbReference type="InterPro" id="IPR013187">
    <property type="entry name" value="F-box-assoc_dom_typ3"/>
</dbReference>
<organism evidence="2 3">
    <name type="scientific">Acer negundo</name>
    <name type="common">Box elder</name>
    <dbReference type="NCBI Taxonomy" id="4023"/>
    <lineage>
        <taxon>Eukaryota</taxon>
        <taxon>Viridiplantae</taxon>
        <taxon>Streptophyta</taxon>
        <taxon>Embryophyta</taxon>
        <taxon>Tracheophyta</taxon>
        <taxon>Spermatophyta</taxon>
        <taxon>Magnoliopsida</taxon>
        <taxon>eudicotyledons</taxon>
        <taxon>Gunneridae</taxon>
        <taxon>Pentapetalae</taxon>
        <taxon>rosids</taxon>
        <taxon>malvids</taxon>
        <taxon>Sapindales</taxon>
        <taxon>Sapindaceae</taxon>
        <taxon>Hippocastanoideae</taxon>
        <taxon>Acereae</taxon>
        <taxon>Acer</taxon>
    </lineage>
</organism>
<dbReference type="Proteomes" id="UP001064489">
    <property type="component" value="Chromosome 11"/>
</dbReference>
<dbReference type="SUPFAM" id="SSF81383">
    <property type="entry name" value="F-box domain"/>
    <property type="match status" value="1"/>
</dbReference>
<evidence type="ECO:0000313" key="2">
    <source>
        <dbReference type="EMBL" id="KAI9153223.1"/>
    </source>
</evidence>
<reference evidence="2" key="2">
    <citation type="submission" date="2023-02" db="EMBL/GenBank/DDBJ databases">
        <authorList>
            <person name="Swenson N.G."/>
            <person name="Wegrzyn J.L."/>
            <person name="Mcevoy S.L."/>
        </authorList>
    </citation>
    <scope>NUCLEOTIDE SEQUENCE</scope>
    <source>
        <strain evidence="2">91603</strain>
        <tissue evidence="2">Leaf</tissue>
    </source>
</reference>
<dbReference type="Pfam" id="PF08268">
    <property type="entry name" value="FBA_3"/>
    <property type="match status" value="1"/>
</dbReference>